<dbReference type="InterPro" id="IPR005495">
    <property type="entry name" value="LptG/LptF_permease"/>
</dbReference>
<dbReference type="PANTHER" id="PTHR33529:SF7">
    <property type="entry name" value="LIPOPOLYSACCHARIDE EXPORT SYSTEM PERMEASE PROTEIN LPTF"/>
    <property type="match status" value="1"/>
</dbReference>
<dbReference type="PANTHER" id="PTHR33529">
    <property type="entry name" value="SLR0882 PROTEIN-RELATED"/>
    <property type="match status" value="1"/>
</dbReference>
<evidence type="ECO:0000256" key="6">
    <source>
        <dbReference type="ARBA" id="ARBA00022475"/>
    </source>
</evidence>
<dbReference type="GO" id="GO:0055085">
    <property type="term" value="P:transmembrane transport"/>
    <property type="evidence" value="ECO:0007669"/>
    <property type="project" value="InterPro"/>
</dbReference>
<keyword evidence="8 12" id="KW-0812">Transmembrane</keyword>
<evidence type="ECO:0000313" key="14">
    <source>
        <dbReference type="Proteomes" id="UP001138802"/>
    </source>
</evidence>
<dbReference type="NCBIfam" id="TIGR04407">
    <property type="entry name" value="LptF_YjgP"/>
    <property type="match status" value="1"/>
</dbReference>
<dbReference type="GO" id="GO:0043190">
    <property type="term" value="C:ATP-binding cassette (ABC) transporter complex"/>
    <property type="evidence" value="ECO:0007669"/>
    <property type="project" value="InterPro"/>
</dbReference>
<evidence type="ECO:0000256" key="8">
    <source>
        <dbReference type="ARBA" id="ARBA00022692"/>
    </source>
</evidence>
<evidence type="ECO:0000256" key="3">
    <source>
        <dbReference type="ARBA" id="ARBA00007725"/>
    </source>
</evidence>
<feature type="transmembrane region" description="Helical" evidence="12">
    <location>
        <begin position="273"/>
        <end position="290"/>
    </location>
</feature>
<comment type="subunit">
    <text evidence="11">Component of the lipopolysaccharide transport and assembly complex. The LptBFG transporter is composed of two ATP-binding proteins (LptB) and two transmembrane proteins (LptF and LptG).</text>
</comment>
<sequence length="380" mass="41887">MLGIVDRYLLLEATKVLVAIVAVLMMIVASLLFLRTLEEVNAGALSVHLVVQFLGYKVLGDLARILPPAFFLAVLVTLTRLSKDSELIAMGACGIGPGRLLRGLLVLAVPVAVVAAWLSLVVQPWAAAGVLEIRFEQNQQTARVAGLQAGRFYLDQGGQVVLYIGEMDRQQSLGDVFILDRRDEVARLVVSDGGHHRVEPESGDHLVVLSRGHRFDGVPGSAAFLIGDFNEYFIRIRASHAPLAHMHKRSTTPSLELLRSDDLADRAELEDRLAMPLAILVLTIIAIPLVSLSPRQRSSARLTLAFLAYFSFFNLQRLAETWLATGVTPVWLTSFWYQFVILGVVYLVLLPDSLWMKRTRAAIAARAPRATRARRSAPRV</sequence>
<evidence type="ECO:0000256" key="12">
    <source>
        <dbReference type="SAM" id="Phobius"/>
    </source>
</evidence>
<evidence type="ECO:0000256" key="11">
    <source>
        <dbReference type="ARBA" id="ARBA00026081"/>
    </source>
</evidence>
<comment type="caution">
    <text evidence="13">The sequence shown here is derived from an EMBL/GenBank/DDBJ whole genome shotgun (WGS) entry which is preliminary data.</text>
</comment>
<dbReference type="RefSeq" id="WP_200388799.1">
    <property type="nucleotide sequence ID" value="NZ_NRSD01000018.1"/>
</dbReference>
<comment type="function">
    <text evidence="1">Part of the ABC transporter complex LptBFG involved in the translocation of lipopolysaccharide (LPS) from the inner membrane to the outer membrane.</text>
</comment>
<evidence type="ECO:0000256" key="10">
    <source>
        <dbReference type="ARBA" id="ARBA00023136"/>
    </source>
</evidence>
<evidence type="ECO:0000256" key="1">
    <source>
        <dbReference type="ARBA" id="ARBA00002265"/>
    </source>
</evidence>
<dbReference type="InterPro" id="IPR030922">
    <property type="entry name" value="LptF"/>
</dbReference>
<dbReference type="Pfam" id="PF03739">
    <property type="entry name" value="LptF_LptG"/>
    <property type="match status" value="1"/>
</dbReference>
<evidence type="ECO:0000256" key="2">
    <source>
        <dbReference type="ARBA" id="ARBA00004429"/>
    </source>
</evidence>
<accession>A0A9X0WJZ7</accession>
<comment type="subcellular location">
    <subcellularLocation>
        <location evidence="2">Cell inner membrane</location>
        <topology evidence="2">Multi-pass membrane protein</topology>
    </subcellularLocation>
</comment>
<feature type="transmembrane region" description="Helical" evidence="12">
    <location>
        <begin position="65"/>
        <end position="82"/>
    </location>
</feature>
<feature type="transmembrane region" description="Helical" evidence="12">
    <location>
        <begin position="16"/>
        <end position="34"/>
    </location>
</feature>
<organism evidence="13 14">
    <name type="scientific">Thiocapsa imhoffii</name>
    <dbReference type="NCBI Taxonomy" id="382777"/>
    <lineage>
        <taxon>Bacteria</taxon>
        <taxon>Pseudomonadati</taxon>
        <taxon>Pseudomonadota</taxon>
        <taxon>Gammaproteobacteria</taxon>
        <taxon>Chromatiales</taxon>
        <taxon>Chromatiaceae</taxon>
        <taxon>Thiocapsa</taxon>
    </lineage>
</organism>
<feature type="transmembrane region" description="Helical" evidence="12">
    <location>
        <begin position="331"/>
        <end position="350"/>
    </location>
</feature>
<gene>
    <name evidence="13" type="primary">lptF</name>
    <name evidence="13" type="ORF">CKO25_15265</name>
</gene>
<dbReference type="Proteomes" id="UP001138802">
    <property type="component" value="Unassembled WGS sequence"/>
</dbReference>
<evidence type="ECO:0000256" key="7">
    <source>
        <dbReference type="ARBA" id="ARBA00022519"/>
    </source>
</evidence>
<keyword evidence="9 12" id="KW-1133">Transmembrane helix</keyword>
<keyword evidence="5" id="KW-0813">Transport</keyword>
<dbReference type="EMBL" id="NRSD01000018">
    <property type="protein sequence ID" value="MBK1645983.1"/>
    <property type="molecule type" value="Genomic_DNA"/>
</dbReference>
<keyword evidence="6" id="KW-1003">Cell membrane</keyword>
<dbReference type="AlphaFoldDB" id="A0A9X0WJZ7"/>
<keyword evidence="10 12" id="KW-0472">Membrane</keyword>
<name>A0A9X0WJZ7_9GAMM</name>
<evidence type="ECO:0000313" key="13">
    <source>
        <dbReference type="EMBL" id="MBK1645983.1"/>
    </source>
</evidence>
<feature type="transmembrane region" description="Helical" evidence="12">
    <location>
        <begin position="103"/>
        <end position="126"/>
    </location>
</feature>
<keyword evidence="14" id="KW-1185">Reference proteome</keyword>
<reference evidence="13 14" key="1">
    <citation type="journal article" date="2020" name="Microorganisms">
        <title>Osmotic Adaptation and Compatible Solute Biosynthesis of Phototrophic Bacteria as Revealed from Genome Analyses.</title>
        <authorList>
            <person name="Imhoff J.F."/>
            <person name="Rahn T."/>
            <person name="Kunzel S."/>
            <person name="Keller A."/>
            <person name="Neulinger S.C."/>
        </authorList>
    </citation>
    <scope>NUCLEOTIDE SEQUENCE [LARGE SCALE GENOMIC DNA]</scope>
    <source>
        <strain evidence="13 14">DSM 21303</strain>
    </source>
</reference>
<evidence type="ECO:0000256" key="9">
    <source>
        <dbReference type="ARBA" id="ARBA00022989"/>
    </source>
</evidence>
<evidence type="ECO:0000256" key="4">
    <source>
        <dbReference type="ARBA" id="ARBA00014213"/>
    </source>
</evidence>
<evidence type="ECO:0000256" key="5">
    <source>
        <dbReference type="ARBA" id="ARBA00022448"/>
    </source>
</evidence>
<protein>
    <recommendedName>
        <fullName evidence="4">Lipopolysaccharide export system permease protein LptF</fullName>
    </recommendedName>
</protein>
<comment type="similarity">
    <text evidence="3">Belongs to the LptF/LptG family.</text>
</comment>
<dbReference type="GO" id="GO:0015920">
    <property type="term" value="P:lipopolysaccharide transport"/>
    <property type="evidence" value="ECO:0007669"/>
    <property type="project" value="TreeGrafter"/>
</dbReference>
<proteinExistence type="inferred from homology"/>
<feature type="transmembrane region" description="Helical" evidence="12">
    <location>
        <begin position="302"/>
        <end position="319"/>
    </location>
</feature>
<keyword evidence="7" id="KW-0997">Cell inner membrane</keyword>